<evidence type="ECO:0000256" key="1">
    <source>
        <dbReference type="SAM" id="MobiDB-lite"/>
    </source>
</evidence>
<protein>
    <submittedName>
        <fullName evidence="2">Uncharacterized protein</fullName>
    </submittedName>
</protein>
<dbReference type="AlphaFoldDB" id="A0AAV2MZX3"/>
<feature type="region of interest" description="Disordered" evidence="1">
    <location>
        <begin position="1"/>
        <end position="54"/>
    </location>
</feature>
<sequence>MIPAELTAMEEIVEVPEASQAPMEPESERPEKVPDETTEASPSQQREDDSQSIDDADIAEKTVPEQGEQEQQAAVILKYRL</sequence>
<accession>A0AAV2MZX3</accession>
<dbReference type="EMBL" id="CAXIPU020000934">
    <property type="protein sequence ID" value="CAL1672777.1"/>
    <property type="molecule type" value="Genomic_DNA"/>
</dbReference>
<dbReference type="Proteomes" id="UP001497644">
    <property type="component" value="Unassembled WGS sequence"/>
</dbReference>
<feature type="compositionally biased region" description="Basic and acidic residues" evidence="1">
    <location>
        <begin position="26"/>
        <end position="35"/>
    </location>
</feature>
<keyword evidence="3" id="KW-1185">Reference proteome</keyword>
<comment type="caution">
    <text evidence="2">The sequence shown here is derived from an EMBL/GenBank/DDBJ whole genome shotgun (WGS) entry which is preliminary data.</text>
</comment>
<name>A0AAV2MZX3_9HYME</name>
<organism evidence="2 3">
    <name type="scientific">Lasius platythorax</name>
    <dbReference type="NCBI Taxonomy" id="488582"/>
    <lineage>
        <taxon>Eukaryota</taxon>
        <taxon>Metazoa</taxon>
        <taxon>Ecdysozoa</taxon>
        <taxon>Arthropoda</taxon>
        <taxon>Hexapoda</taxon>
        <taxon>Insecta</taxon>
        <taxon>Pterygota</taxon>
        <taxon>Neoptera</taxon>
        <taxon>Endopterygota</taxon>
        <taxon>Hymenoptera</taxon>
        <taxon>Apocrita</taxon>
        <taxon>Aculeata</taxon>
        <taxon>Formicoidea</taxon>
        <taxon>Formicidae</taxon>
        <taxon>Formicinae</taxon>
        <taxon>Lasius</taxon>
        <taxon>Lasius</taxon>
    </lineage>
</organism>
<evidence type="ECO:0000313" key="2">
    <source>
        <dbReference type="EMBL" id="CAL1672777.1"/>
    </source>
</evidence>
<reference evidence="2" key="1">
    <citation type="submission" date="2024-04" db="EMBL/GenBank/DDBJ databases">
        <authorList>
            <consortium name="Molecular Ecology Group"/>
        </authorList>
    </citation>
    <scope>NUCLEOTIDE SEQUENCE</scope>
</reference>
<gene>
    <name evidence="2" type="ORF">LPLAT_LOCUS11740</name>
</gene>
<evidence type="ECO:0000313" key="3">
    <source>
        <dbReference type="Proteomes" id="UP001497644"/>
    </source>
</evidence>
<proteinExistence type="predicted"/>